<dbReference type="GO" id="GO:0016757">
    <property type="term" value="F:glycosyltransferase activity"/>
    <property type="evidence" value="ECO:0007669"/>
    <property type="project" value="InterPro"/>
</dbReference>
<dbReference type="InterPro" id="IPR001296">
    <property type="entry name" value="Glyco_trans_1"/>
</dbReference>
<evidence type="ECO:0000313" key="4">
    <source>
        <dbReference type="Proteomes" id="UP000243106"/>
    </source>
</evidence>
<keyword evidence="3" id="KW-0808">Transferase</keyword>
<sequence length="413" mass="44353">MDHAFDLKDDVVLDPSAAAQIRDRLGIPDGRAPKLAFHAGPGDAVGTFEQWAEGRHDARVPVLTYSAQFYSLVAALGAEALVLTESESRPTVADPRFRFVCVKREGSAKGIRWHLAERDYARRLAAAVSDWAPDVTILGGDLKPSAYHALAGRGQLILSLHNTFWPMGNRPQTLKSRARQWLLGRALARAKGAVCTSAECARQLETLAGDVQRVKTEMSQVRPEHLHTPRARKRARQLLFLGRIEANKGVFDLLGAFGALARRFGDARLVLAGSGSADEALRDAVSHQDAAAQIEFAGSLDADGVHDALRESDLLVCPTRTEFNEGLALVVLEAAAQGVPSVASSVVPAAETVGAACVTFPADDVAALRGELEKIMEDDEAYTRLARNAVPIRAKMLDRSLGWSSCLAGVIAA</sequence>
<dbReference type="RefSeq" id="WP_093013984.1">
    <property type="nucleotide sequence ID" value="NZ_FOXV01000011.1"/>
</dbReference>
<protein>
    <submittedName>
        <fullName evidence="3">Glycosyltransferase involved in cell wall bisynthesis</fullName>
    </submittedName>
</protein>
<dbReference type="Pfam" id="PF00534">
    <property type="entry name" value="Glycos_transf_1"/>
    <property type="match status" value="1"/>
</dbReference>
<dbReference type="Pfam" id="PF13579">
    <property type="entry name" value="Glyco_trans_4_4"/>
    <property type="match status" value="1"/>
</dbReference>
<keyword evidence="4" id="KW-1185">Reference proteome</keyword>
<dbReference type="PANTHER" id="PTHR45947:SF3">
    <property type="entry name" value="SULFOQUINOVOSYL TRANSFERASE SQD2"/>
    <property type="match status" value="1"/>
</dbReference>
<organism evidence="3 4">
    <name type="scientific">Roseivivax halotolerans</name>
    <dbReference type="NCBI Taxonomy" id="93684"/>
    <lineage>
        <taxon>Bacteria</taxon>
        <taxon>Pseudomonadati</taxon>
        <taxon>Pseudomonadota</taxon>
        <taxon>Alphaproteobacteria</taxon>
        <taxon>Rhodobacterales</taxon>
        <taxon>Roseobacteraceae</taxon>
        <taxon>Roseivivax</taxon>
    </lineage>
</organism>
<dbReference type="Gene3D" id="3.40.50.2000">
    <property type="entry name" value="Glycogen Phosphorylase B"/>
    <property type="match status" value="2"/>
</dbReference>
<dbReference type="CDD" id="cd03801">
    <property type="entry name" value="GT4_PimA-like"/>
    <property type="match status" value="1"/>
</dbReference>
<proteinExistence type="predicted"/>
<reference evidence="4" key="1">
    <citation type="submission" date="2016-10" db="EMBL/GenBank/DDBJ databases">
        <authorList>
            <person name="Varghese N."/>
            <person name="Submissions S."/>
        </authorList>
    </citation>
    <scope>NUCLEOTIDE SEQUENCE [LARGE SCALE GENOMIC DNA]</scope>
    <source>
        <strain evidence="4">JCM 10271</strain>
    </source>
</reference>
<evidence type="ECO:0000313" key="3">
    <source>
        <dbReference type="EMBL" id="SFQ58697.1"/>
    </source>
</evidence>
<evidence type="ECO:0000259" key="1">
    <source>
        <dbReference type="Pfam" id="PF00534"/>
    </source>
</evidence>
<dbReference type="SUPFAM" id="SSF53756">
    <property type="entry name" value="UDP-Glycosyltransferase/glycogen phosphorylase"/>
    <property type="match status" value="1"/>
</dbReference>
<dbReference type="PANTHER" id="PTHR45947">
    <property type="entry name" value="SULFOQUINOVOSYL TRANSFERASE SQD2"/>
    <property type="match status" value="1"/>
</dbReference>
<dbReference type="InterPro" id="IPR050194">
    <property type="entry name" value="Glycosyltransferase_grp1"/>
</dbReference>
<name>A0A1I5ZR79_9RHOB</name>
<dbReference type="AlphaFoldDB" id="A0A1I5ZR79"/>
<dbReference type="EMBL" id="FOXV01000011">
    <property type="protein sequence ID" value="SFQ58697.1"/>
    <property type="molecule type" value="Genomic_DNA"/>
</dbReference>
<feature type="domain" description="Glycosyl transferase family 1" evidence="1">
    <location>
        <begin position="230"/>
        <end position="389"/>
    </location>
</feature>
<accession>A0A1I5ZR79</accession>
<dbReference type="STRING" id="93684.SAMN05421853_111107"/>
<gene>
    <name evidence="3" type="ORF">SAMN05421853_111107</name>
</gene>
<dbReference type="Proteomes" id="UP000243106">
    <property type="component" value="Unassembled WGS sequence"/>
</dbReference>
<evidence type="ECO:0000259" key="2">
    <source>
        <dbReference type="Pfam" id="PF13579"/>
    </source>
</evidence>
<feature type="domain" description="Glycosyltransferase subfamily 4-like N-terminal" evidence="2">
    <location>
        <begin position="64"/>
        <end position="214"/>
    </location>
</feature>
<dbReference type="InterPro" id="IPR028098">
    <property type="entry name" value="Glyco_trans_4-like_N"/>
</dbReference>